<comment type="caution">
    <text evidence="4">The sequence shown here is derived from an EMBL/GenBank/DDBJ whole genome shotgun (WGS) entry which is preliminary data.</text>
</comment>
<dbReference type="PIRSF" id="PIRSF002741">
    <property type="entry name" value="MppA"/>
    <property type="match status" value="1"/>
</dbReference>
<dbReference type="EMBL" id="VFQC01000001">
    <property type="protein sequence ID" value="TQN30905.1"/>
    <property type="molecule type" value="Genomic_DNA"/>
</dbReference>
<keyword evidence="2" id="KW-0732">Signal</keyword>
<feature type="region of interest" description="Disordered" evidence="1">
    <location>
        <begin position="354"/>
        <end position="378"/>
    </location>
</feature>
<feature type="chain" id="PRO_5021998417" evidence="2">
    <location>
        <begin position="23"/>
        <end position="572"/>
    </location>
</feature>
<dbReference type="InterPro" id="IPR000914">
    <property type="entry name" value="SBP_5_dom"/>
</dbReference>
<dbReference type="GO" id="GO:1904680">
    <property type="term" value="F:peptide transmembrane transporter activity"/>
    <property type="evidence" value="ECO:0007669"/>
    <property type="project" value="TreeGrafter"/>
</dbReference>
<protein>
    <submittedName>
        <fullName evidence="4">Peptide/nickel transport system substrate-binding protein</fullName>
    </submittedName>
</protein>
<dbReference type="InterPro" id="IPR030678">
    <property type="entry name" value="Peptide/Ni-bd"/>
</dbReference>
<feature type="compositionally biased region" description="Polar residues" evidence="1">
    <location>
        <begin position="357"/>
        <end position="368"/>
    </location>
</feature>
<dbReference type="GO" id="GO:0043190">
    <property type="term" value="C:ATP-binding cassette (ABC) transporter complex"/>
    <property type="evidence" value="ECO:0007669"/>
    <property type="project" value="InterPro"/>
</dbReference>
<feature type="signal peptide" evidence="2">
    <location>
        <begin position="1"/>
        <end position="22"/>
    </location>
</feature>
<reference evidence="4 5" key="1">
    <citation type="submission" date="2019-06" db="EMBL/GenBank/DDBJ databases">
        <title>Sequencing the genomes of 1000 actinobacteria strains.</title>
        <authorList>
            <person name="Klenk H.-P."/>
        </authorList>
    </citation>
    <scope>NUCLEOTIDE SEQUENCE [LARGE SCALE GENOMIC DNA]</scope>
    <source>
        <strain evidence="4 5">DSM 45015</strain>
    </source>
</reference>
<evidence type="ECO:0000259" key="3">
    <source>
        <dbReference type="Pfam" id="PF00496"/>
    </source>
</evidence>
<dbReference type="Proteomes" id="UP000317422">
    <property type="component" value="Unassembled WGS sequence"/>
</dbReference>
<sequence>MRTPRAVRLTAPLLALALAASACGGGDDDGGSEKSLDDIAAKDINATDRENIEDGGTFNWGLNEYPTQYNMFHPDGNLANVHEIAASVMPVMMDFDESGEASPDPDYVESAELSDDGLTLTLQLNPDAEWSNGEPITWEDYEAQAMTVGKHRDDADEFKVGDSTGYDLIESVEEGSDEYEAVLEFESPYAEWPGLFDPLYPKEYMTDPEKFNEGYKKDFPVTAGPFGDVEFDDTAENVTVNKNGDWWGDPAKLDEIIFHGYENDALAKVFDNGEIDGFHLVTDASAYERLKDKDGARITEAVDNSFRMLSLNGGEGTTLENPELRNALIHGIDRSELAGASLDAIDWPSDPTANRMLRSSQTGYQDNSEGYGEYDPDKANEMLDEAGWTREDEDSVRTNEDGDKLAIDWVVVSGLQAAQDEAEIAKTQLDKVGIKVNIESVPNNGYFDDYIRPGKYDIATYSLVSTNPYAGDSAENFTGPHGEDDNGDPVWGNNLAFTSTDEINTKFEELAEETDPEKYAEIANEIDRALWEHGMAAPLFQRPGNYAVDAELANWGGFGLASTHYEDIGWEK</sequence>
<dbReference type="RefSeq" id="WP_141922185.1">
    <property type="nucleotide sequence ID" value="NZ_VFQC01000001.1"/>
</dbReference>
<keyword evidence="5" id="KW-1185">Reference proteome</keyword>
<dbReference type="Gene3D" id="3.10.105.10">
    <property type="entry name" value="Dipeptide-binding Protein, Domain 3"/>
    <property type="match status" value="1"/>
</dbReference>
<evidence type="ECO:0000256" key="2">
    <source>
        <dbReference type="SAM" id="SignalP"/>
    </source>
</evidence>
<evidence type="ECO:0000256" key="1">
    <source>
        <dbReference type="SAM" id="MobiDB-lite"/>
    </source>
</evidence>
<dbReference type="InterPro" id="IPR039424">
    <property type="entry name" value="SBP_5"/>
</dbReference>
<evidence type="ECO:0000313" key="4">
    <source>
        <dbReference type="EMBL" id="TQN30905.1"/>
    </source>
</evidence>
<dbReference type="PANTHER" id="PTHR30290">
    <property type="entry name" value="PERIPLASMIC BINDING COMPONENT OF ABC TRANSPORTER"/>
    <property type="match status" value="1"/>
</dbReference>
<dbReference type="OrthoDB" id="7888869at2"/>
<name>A0A543NGC8_9ACTN</name>
<dbReference type="Gene3D" id="3.40.190.10">
    <property type="entry name" value="Periplasmic binding protein-like II"/>
    <property type="match status" value="1"/>
</dbReference>
<dbReference type="Gene3D" id="3.90.76.10">
    <property type="entry name" value="Dipeptide-binding Protein, Domain 1"/>
    <property type="match status" value="1"/>
</dbReference>
<dbReference type="GO" id="GO:0015833">
    <property type="term" value="P:peptide transport"/>
    <property type="evidence" value="ECO:0007669"/>
    <property type="project" value="TreeGrafter"/>
</dbReference>
<dbReference type="PANTHER" id="PTHR30290:SF65">
    <property type="entry name" value="MONOACYL PHOSPHATIDYLINOSITOL TETRAMANNOSIDE-BINDING PROTEIN LPQW-RELATED"/>
    <property type="match status" value="1"/>
</dbReference>
<dbReference type="GO" id="GO:0042597">
    <property type="term" value="C:periplasmic space"/>
    <property type="evidence" value="ECO:0007669"/>
    <property type="project" value="UniProtKB-ARBA"/>
</dbReference>
<dbReference type="CDD" id="cd08501">
    <property type="entry name" value="PBP2_Lpqw"/>
    <property type="match status" value="1"/>
</dbReference>
<dbReference type="SUPFAM" id="SSF53850">
    <property type="entry name" value="Periplasmic binding protein-like II"/>
    <property type="match status" value="1"/>
</dbReference>
<dbReference type="Pfam" id="PF00496">
    <property type="entry name" value="SBP_bac_5"/>
    <property type="match status" value="1"/>
</dbReference>
<accession>A0A543NGC8</accession>
<organism evidence="4 5">
    <name type="scientific">Haloactinospora alba</name>
    <dbReference type="NCBI Taxonomy" id="405555"/>
    <lineage>
        <taxon>Bacteria</taxon>
        <taxon>Bacillati</taxon>
        <taxon>Actinomycetota</taxon>
        <taxon>Actinomycetes</taxon>
        <taxon>Streptosporangiales</taxon>
        <taxon>Nocardiopsidaceae</taxon>
        <taxon>Haloactinospora</taxon>
    </lineage>
</organism>
<dbReference type="PROSITE" id="PS51257">
    <property type="entry name" value="PROKAR_LIPOPROTEIN"/>
    <property type="match status" value="1"/>
</dbReference>
<feature type="domain" description="Solute-binding protein family 5" evidence="3">
    <location>
        <begin position="104"/>
        <end position="480"/>
    </location>
</feature>
<evidence type="ECO:0000313" key="5">
    <source>
        <dbReference type="Proteomes" id="UP000317422"/>
    </source>
</evidence>
<gene>
    <name evidence="4" type="ORF">FHX37_0793</name>
</gene>
<proteinExistence type="predicted"/>
<dbReference type="AlphaFoldDB" id="A0A543NGC8"/>